<dbReference type="InterPro" id="IPR005302">
    <property type="entry name" value="MoCF_Sase_C"/>
</dbReference>
<sequence length="149" mass="16655">MQSGYVESLKIQRKKGQPFESVPFIELLEGKGIKEDCHALGGDRQIALISSNSKQWISKQESEGLCFHKFQENIVTKGIDYTLLREGDILVTDHAAIEIGPYAKRCFPECILRQTYHPCELTLGTSFGKVKKSGKIQAGAPIWQSDQKA</sequence>
<evidence type="ECO:0000259" key="1">
    <source>
        <dbReference type="Pfam" id="PF03473"/>
    </source>
</evidence>
<dbReference type="RefSeq" id="WP_318066221.1">
    <property type="nucleotide sequence ID" value="NZ_JAWONS010000290.1"/>
</dbReference>
<proteinExistence type="predicted"/>
<comment type="caution">
    <text evidence="2">The sequence shown here is derived from an EMBL/GenBank/DDBJ whole genome shotgun (WGS) entry which is preliminary data.</text>
</comment>
<keyword evidence="3" id="KW-1185">Reference proteome</keyword>
<protein>
    <recommendedName>
        <fullName evidence="1">MOSC domain-containing protein</fullName>
    </recommendedName>
</protein>
<evidence type="ECO:0000313" key="2">
    <source>
        <dbReference type="EMBL" id="MDW2800033.1"/>
    </source>
</evidence>
<dbReference type="SUPFAM" id="SSF50800">
    <property type="entry name" value="PK beta-barrel domain-like"/>
    <property type="match status" value="1"/>
</dbReference>
<reference evidence="2 3" key="1">
    <citation type="submission" date="2023-10" db="EMBL/GenBank/DDBJ databases">
        <title>A novel Glycoside Hydrolase 43-Like Enzyme from Clostrdium boliviensis is an Endo-xylanase, and a Candidate for Xylooligosaccharides Production from Different Xylan Substrates.</title>
        <authorList>
            <person name="Alvarez M.T."/>
            <person name="Rocabado-Villegas L.R."/>
            <person name="Salas-Veizaga D.M."/>
            <person name="Linares-Pasten J.A."/>
            <person name="Gudmundsdottir E.E."/>
            <person name="Hreggvidsson G.O."/>
            <person name="Adlercreutz P."/>
            <person name="Nordberg Karlsson E."/>
        </authorList>
    </citation>
    <scope>NUCLEOTIDE SEQUENCE [LARGE SCALE GENOMIC DNA]</scope>
    <source>
        <strain evidence="2 3">E-1</strain>
    </source>
</reference>
<dbReference type="EMBL" id="JAWONS010000290">
    <property type="protein sequence ID" value="MDW2800033.1"/>
    <property type="molecule type" value="Genomic_DNA"/>
</dbReference>
<accession>A0ABU4GR40</accession>
<feature type="domain" description="MOSC" evidence="1">
    <location>
        <begin position="38"/>
        <end position="111"/>
    </location>
</feature>
<organism evidence="2 3">
    <name type="scientific">Clostridium boliviensis</name>
    <dbReference type="NCBI Taxonomy" id="318465"/>
    <lineage>
        <taxon>Bacteria</taxon>
        <taxon>Bacillati</taxon>
        <taxon>Bacillota</taxon>
        <taxon>Clostridia</taxon>
        <taxon>Eubacteriales</taxon>
        <taxon>Clostridiaceae</taxon>
        <taxon>Clostridium</taxon>
    </lineage>
</organism>
<dbReference type="Gene3D" id="2.40.33.20">
    <property type="entry name" value="PK beta-barrel domain-like"/>
    <property type="match status" value="1"/>
</dbReference>
<name>A0ABU4GR40_9CLOT</name>
<evidence type="ECO:0000313" key="3">
    <source>
        <dbReference type="Proteomes" id="UP001276854"/>
    </source>
</evidence>
<dbReference type="Pfam" id="PF03473">
    <property type="entry name" value="MOSC"/>
    <property type="match status" value="1"/>
</dbReference>
<gene>
    <name evidence="2" type="ORF">RZO55_20885</name>
</gene>
<dbReference type="Proteomes" id="UP001276854">
    <property type="component" value="Unassembled WGS sequence"/>
</dbReference>
<dbReference type="InterPro" id="IPR011037">
    <property type="entry name" value="Pyrv_Knase-like_insert_dom_sf"/>
</dbReference>